<evidence type="ECO:0000256" key="2">
    <source>
        <dbReference type="SAM" id="MobiDB-lite"/>
    </source>
</evidence>
<dbReference type="RefSeq" id="WP_248938813.1">
    <property type="nucleotide sequence ID" value="NZ_JAKIKS010000007.1"/>
</dbReference>
<feature type="region of interest" description="Disordered" evidence="2">
    <location>
        <begin position="163"/>
        <end position="182"/>
    </location>
</feature>
<feature type="transmembrane region" description="Helical" evidence="3">
    <location>
        <begin position="109"/>
        <end position="132"/>
    </location>
</feature>
<name>A0ABT0L749_9GAMM</name>
<feature type="coiled-coil region" evidence="1">
    <location>
        <begin position="66"/>
        <end position="98"/>
    </location>
</feature>
<proteinExistence type="predicted"/>
<reference evidence="4 5" key="1">
    <citation type="submission" date="2022-01" db="EMBL/GenBank/DDBJ databases">
        <title>Whole genome-based taxonomy of the Shewanellaceae.</title>
        <authorList>
            <person name="Martin-Rodriguez A.J."/>
        </authorList>
    </citation>
    <scope>NUCLEOTIDE SEQUENCE [LARGE SCALE GENOMIC DNA]</scope>
    <source>
        <strain evidence="4 5">DSM 17177</strain>
    </source>
</reference>
<evidence type="ECO:0000313" key="5">
    <source>
        <dbReference type="Proteomes" id="UP001203423"/>
    </source>
</evidence>
<keyword evidence="3" id="KW-1133">Transmembrane helix</keyword>
<keyword evidence="3" id="KW-0472">Membrane</keyword>
<keyword evidence="3" id="KW-0812">Transmembrane</keyword>
<evidence type="ECO:0000256" key="1">
    <source>
        <dbReference type="SAM" id="Coils"/>
    </source>
</evidence>
<keyword evidence="1" id="KW-0175">Coiled coil</keyword>
<evidence type="ECO:0000313" key="4">
    <source>
        <dbReference type="EMBL" id="MCL1123526.1"/>
    </source>
</evidence>
<sequence length="182" mass="19596">MNWQSIASTVGNVAGALAPLLAGPVGLAVSIGSQIAGVLGVEDTPEAVERALTQSPDARLTLQKWAIQEREQIRQAHIELQQLALETHKAELADTQQARASHKDHWMPSVLSVALFVLFSALSGALFLLAIPEGNRDLIVYLAGQVSGFFATSVVYWLGSSRGSKEKDKFNPNKSPHYGPLK</sequence>
<dbReference type="EMBL" id="JAKIKS010000007">
    <property type="protein sequence ID" value="MCL1123526.1"/>
    <property type="molecule type" value="Genomic_DNA"/>
</dbReference>
<dbReference type="Proteomes" id="UP001203423">
    <property type="component" value="Unassembled WGS sequence"/>
</dbReference>
<keyword evidence="5" id="KW-1185">Reference proteome</keyword>
<evidence type="ECO:0000256" key="3">
    <source>
        <dbReference type="SAM" id="Phobius"/>
    </source>
</evidence>
<feature type="transmembrane region" description="Helical" evidence="3">
    <location>
        <begin position="138"/>
        <end position="159"/>
    </location>
</feature>
<gene>
    <name evidence="4" type="ORF">L2764_03275</name>
</gene>
<accession>A0ABT0L749</accession>
<comment type="caution">
    <text evidence="4">The sequence shown here is derived from an EMBL/GenBank/DDBJ whole genome shotgun (WGS) entry which is preliminary data.</text>
</comment>
<evidence type="ECO:0008006" key="6">
    <source>
        <dbReference type="Google" id="ProtNLM"/>
    </source>
</evidence>
<organism evidence="4 5">
    <name type="scientific">Shewanella surugensis</name>
    <dbReference type="NCBI Taxonomy" id="212020"/>
    <lineage>
        <taxon>Bacteria</taxon>
        <taxon>Pseudomonadati</taxon>
        <taxon>Pseudomonadota</taxon>
        <taxon>Gammaproteobacteria</taxon>
        <taxon>Alteromonadales</taxon>
        <taxon>Shewanellaceae</taxon>
        <taxon>Shewanella</taxon>
    </lineage>
</organism>
<protein>
    <recommendedName>
        <fullName evidence="6">Holin of 3TMs, for gene-transfer release</fullName>
    </recommendedName>
</protein>